<evidence type="ECO:0000256" key="2">
    <source>
        <dbReference type="PROSITE-ProRule" id="PRU00708"/>
    </source>
</evidence>
<feature type="compositionally biased region" description="Polar residues" evidence="3">
    <location>
        <begin position="38"/>
        <end position="49"/>
    </location>
</feature>
<evidence type="ECO:0000256" key="3">
    <source>
        <dbReference type="SAM" id="MobiDB-lite"/>
    </source>
</evidence>
<dbReference type="Proteomes" id="UP000530660">
    <property type="component" value="Unassembled WGS sequence"/>
</dbReference>
<feature type="domain" description="PROP1-like PPR" evidence="4">
    <location>
        <begin position="485"/>
        <end position="611"/>
    </location>
</feature>
<feature type="repeat" description="PPR" evidence="2">
    <location>
        <begin position="370"/>
        <end position="400"/>
    </location>
</feature>
<dbReference type="NCBIfam" id="TIGR00756">
    <property type="entry name" value="PPR"/>
    <property type="match status" value="6"/>
</dbReference>
<evidence type="ECO:0000256" key="1">
    <source>
        <dbReference type="ARBA" id="ARBA00022737"/>
    </source>
</evidence>
<proteinExistence type="predicted"/>
<dbReference type="AlphaFoldDB" id="A0A7J7IHV5"/>
<dbReference type="OrthoDB" id="4117at2759"/>
<feature type="compositionally biased region" description="Polar residues" evidence="3">
    <location>
        <begin position="119"/>
        <end position="134"/>
    </location>
</feature>
<dbReference type="GO" id="GO:0003729">
    <property type="term" value="F:mRNA binding"/>
    <property type="evidence" value="ECO:0007669"/>
    <property type="project" value="TreeGrafter"/>
</dbReference>
<gene>
    <name evidence="5" type="ORF">F1559_001892</name>
</gene>
<evidence type="ECO:0000313" key="6">
    <source>
        <dbReference type="Proteomes" id="UP000530660"/>
    </source>
</evidence>
<name>A0A7J7IHV5_9RHOD</name>
<feature type="repeat" description="PPR" evidence="2">
    <location>
        <begin position="442"/>
        <end position="476"/>
    </location>
</feature>
<dbReference type="Gene3D" id="1.25.40.10">
    <property type="entry name" value="Tetratricopeptide repeat domain"/>
    <property type="match status" value="3"/>
</dbReference>
<keyword evidence="6" id="KW-1185">Reference proteome</keyword>
<feature type="repeat" description="PPR" evidence="2">
    <location>
        <begin position="547"/>
        <end position="581"/>
    </location>
</feature>
<feature type="repeat" description="PPR" evidence="2">
    <location>
        <begin position="512"/>
        <end position="546"/>
    </location>
</feature>
<comment type="caution">
    <text evidence="5">The sequence shown here is derived from an EMBL/GenBank/DDBJ whole genome shotgun (WGS) entry which is preliminary data.</text>
</comment>
<feature type="compositionally biased region" description="Basic and acidic residues" evidence="3">
    <location>
        <begin position="146"/>
        <end position="159"/>
    </location>
</feature>
<evidence type="ECO:0000313" key="5">
    <source>
        <dbReference type="EMBL" id="KAF6002696.1"/>
    </source>
</evidence>
<protein>
    <recommendedName>
        <fullName evidence="4">PROP1-like PPR domain-containing protein</fullName>
    </recommendedName>
</protein>
<feature type="compositionally biased region" description="Basic and acidic residues" evidence="3">
    <location>
        <begin position="205"/>
        <end position="217"/>
    </location>
</feature>
<feature type="compositionally biased region" description="Basic and acidic residues" evidence="3">
    <location>
        <begin position="89"/>
        <end position="104"/>
    </location>
</feature>
<organism evidence="5 6">
    <name type="scientific">Cyanidiococcus yangmingshanensis</name>
    <dbReference type="NCBI Taxonomy" id="2690220"/>
    <lineage>
        <taxon>Eukaryota</taxon>
        <taxon>Rhodophyta</taxon>
        <taxon>Bangiophyceae</taxon>
        <taxon>Cyanidiales</taxon>
        <taxon>Cyanidiaceae</taxon>
        <taxon>Cyanidiococcus</taxon>
    </lineage>
</organism>
<feature type="compositionally biased region" description="Basic and acidic residues" evidence="3">
    <location>
        <begin position="1"/>
        <end position="12"/>
    </location>
</feature>
<feature type="repeat" description="PPR" evidence="2">
    <location>
        <begin position="318"/>
        <end position="348"/>
    </location>
</feature>
<evidence type="ECO:0000259" key="4">
    <source>
        <dbReference type="Pfam" id="PF17177"/>
    </source>
</evidence>
<keyword evidence="1" id="KW-0677">Repeat</keyword>
<dbReference type="PANTHER" id="PTHR47938:SF35">
    <property type="entry name" value="PENTATRICOPEPTIDE REPEAT-CONTAINING PROTEIN 4, MITOCHONDRIAL-RELATED"/>
    <property type="match status" value="1"/>
</dbReference>
<dbReference type="InterPro" id="IPR033443">
    <property type="entry name" value="PROP1-like_PPR_dom"/>
</dbReference>
<dbReference type="PROSITE" id="PS51375">
    <property type="entry name" value="PPR"/>
    <property type="match status" value="6"/>
</dbReference>
<feature type="region of interest" description="Disordered" evidence="3">
    <location>
        <begin position="1"/>
        <end position="217"/>
    </location>
</feature>
<dbReference type="PANTHER" id="PTHR47938">
    <property type="entry name" value="RESPIRATORY COMPLEX I CHAPERONE (CIA84), PUTATIVE (AFU_ORTHOLOGUE AFUA_2G06020)-RELATED"/>
    <property type="match status" value="1"/>
</dbReference>
<accession>A0A7J7IHV5</accession>
<feature type="repeat" description="PPR" evidence="2">
    <location>
        <begin position="407"/>
        <end position="441"/>
    </location>
</feature>
<sequence>MSLEMREIHAEEAASGGTTGRRSPGDSGPGAATDESRSVGSRPTENFTRNGRDFAHRATAYQPVDSSGQTPHPDRQGSGLYHGRAPGRTRFDLDTAARGHEYGSHMRRRMTPLPRDQTPKNQRPPQVRNESTQYMRDAGSNRSLRAGRDEPPADVDRRMATFRGDVRGPVAGTGSEDRPRGESMNTENSQFVSDDWGQPFGSSEVSDRRTKDERMTEPVDDPVEDARMRYAQFRGMLSLALREISEYRSVQRDRRDPRIGRLSSMLDDAISLLNEAGIEKLVTTSDINDLLSCLGRLRLLNRLEEVFELTELRGVLRDNRTYSLVIGALCKAKRIDAAIEIFENYVVRAAAQEAMSANGRHQRTNRVYPTIVMYNMLIAGCARTLRLDKAFEFFERMQSPPDNFTPDSYTYCALLDACAKCNNTELALHVFDEIERKGSRVDGAVYGALMGAVARSGDRRLAFAIWGLMQRRGLTPSNVIFVYLMEVCAADGDYLRGFELLREMSAWNRTPNLQIYTSLMNACGRGGQPEYAMAVLERMKLQGISPSEASYCVLIEAWSHIRRLDRAFGVLRDMRADGVEPRMRTANALLTACWRCRNLQAAHWLYAALRAGLYSDRYSQSMQVEDLDLKLWAHATSVLIELACDAGDYHRAVITYLADAFKLGLMQTASLRSVLRPSLNKLRDALFRENPIGDAPSELQSAFLNLVGSEDPP</sequence>
<dbReference type="Pfam" id="PF13041">
    <property type="entry name" value="PPR_2"/>
    <property type="match status" value="1"/>
</dbReference>
<dbReference type="InterPro" id="IPR002885">
    <property type="entry name" value="PPR_rpt"/>
</dbReference>
<dbReference type="Pfam" id="PF17177">
    <property type="entry name" value="PPR_long"/>
    <property type="match status" value="1"/>
</dbReference>
<feature type="compositionally biased region" description="Polar residues" evidence="3">
    <location>
        <begin position="183"/>
        <end position="192"/>
    </location>
</feature>
<dbReference type="Pfam" id="PF01535">
    <property type="entry name" value="PPR"/>
    <property type="match status" value="2"/>
</dbReference>
<dbReference type="EMBL" id="VWRR01000009">
    <property type="protein sequence ID" value="KAF6002696.1"/>
    <property type="molecule type" value="Genomic_DNA"/>
</dbReference>
<dbReference type="InterPro" id="IPR011990">
    <property type="entry name" value="TPR-like_helical_dom_sf"/>
</dbReference>
<reference evidence="5 6" key="1">
    <citation type="journal article" date="2020" name="J. Phycol.">
        <title>Comparative genome analysis reveals Cyanidiococcus gen. nov., a new extremophilic red algal genus sister to Cyanidioschyzon (Cyanidioschyzonaceae, Rhodophyta).</title>
        <authorList>
            <person name="Liu S.-L."/>
            <person name="Chiang Y.-R."/>
            <person name="Yoon H.S."/>
            <person name="Fu H.-Y."/>
        </authorList>
    </citation>
    <scope>NUCLEOTIDE SEQUENCE [LARGE SCALE GENOMIC DNA]</scope>
    <source>
        <strain evidence="5 6">THAL066</strain>
    </source>
</reference>